<proteinExistence type="predicted"/>
<accession>A0AAD6VHY0</accession>
<dbReference type="AlphaFoldDB" id="A0AAD6VHY0"/>
<sequence>MKEVLDGDEEWEDVDALSSRASGLQTWNPWTDGMWERTYPREYFEQCQFAVHWACEVRGGKRNTVGSSRAKERLDGVHTLRLCLGVMKCANRHCDIITRPQTKNSGRLAQIQAGCSCGSQLVHHKCSIRMEYWVYRDGAHFRHSGYHHHERVPARHLTPRERAQFETVIHEHPRMGPAQLLTGRPAVNGPGPSVANISPVLLNQHRIQYERRKILNPENKVRLATDRRFLPKLERFKAKHPEWTIGLHCEGKINVIVLQSPWQRRMGLKDKIRSEAVNGIVSDACHDYFAGHNQLLFLSSTFEPTHLKCWVPIVMTYSNGATAVHYRIHFLYLFRGLAQRCEEIDHDVTDELFANVVDFSDAQRNGFIEAFTDFWREFAPHGRSERDLKKAASELLKGCRQHFDNQITRIAKISRIVGPERHSRFRKLAKELLIQRTMKDLSACANALILEFPAAKPWVEWWMRPSHASMLFSVASGMARSLWESLPATTNGAESMHHKTYRMIGRRNALFYGMEGLVRIAETFERKYRAARTGHKIFYGRDPQYWKTTRFRYSWTKHSRHEPRRKLSMDGRAPDTIARLKGKASKSKRTATVSKAITTPKPPKHLLRQLLEILETQTEQAAFSDFEDSGCNVLTKMRDNFRKKLMEEDCVRGAGSADAIFGWLGIILARLIALKPAPDEANKRCISFFRAYVLAVKKCPGCEAAPLEHWEVSHPSWRLPFQLSEDMHRLFKGDLAKWFRWVLDPAEWDSDAASCWRQWNSNPFCNGAALGKLYILSIPTILVIETGDSLGHSWKIPSSLLPLGKKFAGAGVKYNIVAHIYTDYPVGPGEVAHFIARYVTMDGKIFDYDGTAHRGHATCAPGAKCSGWLSGQSAKLKNLRARYKLIAVIYHLEGGENAQNIFRQER</sequence>
<protein>
    <submittedName>
        <fullName evidence="1">Uncharacterized protein</fullName>
    </submittedName>
</protein>
<feature type="non-terminal residue" evidence="1">
    <location>
        <position position="906"/>
    </location>
</feature>
<dbReference type="Proteomes" id="UP001219525">
    <property type="component" value="Unassembled WGS sequence"/>
</dbReference>
<evidence type="ECO:0000313" key="1">
    <source>
        <dbReference type="EMBL" id="KAJ7210149.1"/>
    </source>
</evidence>
<gene>
    <name evidence="1" type="ORF">GGX14DRAFT_363843</name>
</gene>
<organism evidence="1 2">
    <name type="scientific">Mycena pura</name>
    <dbReference type="NCBI Taxonomy" id="153505"/>
    <lineage>
        <taxon>Eukaryota</taxon>
        <taxon>Fungi</taxon>
        <taxon>Dikarya</taxon>
        <taxon>Basidiomycota</taxon>
        <taxon>Agaricomycotina</taxon>
        <taxon>Agaricomycetes</taxon>
        <taxon>Agaricomycetidae</taxon>
        <taxon>Agaricales</taxon>
        <taxon>Marasmiineae</taxon>
        <taxon>Mycenaceae</taxon>
        <taxon>Mycena</taxon>
    </lineage>
</organism>
<dbReference type="EMBL" id="JARJCW010000029">
    <property type="protein sequence ID" value="KAJ7210149.1"/>
    <property type="molecule type" value="Genomic_DNA"/>
</dbReference>
<keyword evidence="2" id="KW-1185">Reference proteome</keyword>
<reference evidence="1" key="1">
    <citation type="submission" date="2023-03" db="EMBL/GenBank/DDBJ databases">
        <title>Massive genome expansion in bonnet fungi (Mycena s.s.) driven by repeated elements and novel gene families across ecological guilds.</title>
        <authorList>
            <consortium name="Lawrence Berkeley National Laboratory"/>
            <person name="Harder C.B."/>
            <person name="Miyauchi S."/>
            <person name="Viragh M."/>
            <person name="Kuo A."/>
            <person name="Thoen E."/>
            <person name="Andreopoulos B."/>
            <person name="Lu D."/>
            <person name="Skrede I."/>
            <person name="Drula E."/>
            <person name="Henrissat B."/>
            <person name="Morin E."/>
            <person name="Kohler A."/>
            <person name="Barry K."/>
            <person name="LaButti K."/>
            <person name="Morin E."/>
            <person name="Salamov A."/>
            <person name="Lipzen A."/>
            <person name="Mereny Z."/>
            <person name="Hegedus B."/>
            <person name="Baldrian P."/>
            <person name="Stursova M."/>
            <person name="Weitz H."/>
            <person name="Taylor A."/>
            <person name="Grigoriev I.V."/>
            <person name="Nagy L.G."/>
            <person name="Martin F."/>
            <person name="Kauserud H."/>
        </authorList>
    </citation>
    <scope>NUCLEOTIDE SEQUENCE</scope>
    <source>
        <strain evidence="1">9144</strain>
    </source>
</reference>
<name>A0AAD6VHY0_9AGAR</name>
<evidence type="ECO:0000313" key="2">
    <source>
        <dbReference type="Proteomes" id="UP001219525"/>
    </source>
</evidence>
<comment type="caution">
    <text evidence="1">The sequence shown here is derived from an EMBL/GenBank/DDBJ whole genome shotgun (WGS) entry which is preliminary data.</text>
</comment>